<dbReference type="PROSITE" id="PS51257">
    <property type="entry name" value="PROKAR_LIPOPROTEIN"/>
    <property type="match status" value="1"/>
</dbReference>
<comment type="caution">
    <text evidence="2">The sequence shown here is derived from an EMBL/GenBank/DDBJ whole genome shotgun (WGS) entry which is preliminary data.</text>
</comment>
<keyword evidence="1" id="KW-0732">Signal</keyword>
<keyword evidence="3" id="KW-1185">Reference proteome</keyword>
<reference evidence="2" key="1">
    <citation type="submission" date="2019-02" db="EMBL/GenBank/DDBJ databases">
        <title>Draft genome of the type strain Pelomonas aquatica CCUG 52575T.</title>
        <authorList>
            <person name="Gomila M."/>
            <person name="Lalucat J."/>
        </authorList>
    </citation>
    <scope>NUCLEOTIDE SEQUENCE</scope>
    <source>
        <strain evidence="2">CCUG 52575</strain>
    </source>
</reference>
<dbReference type="EMBL" id="SGUG01000015">
    <property type="protein sequence ID" value="MDG0863120.1"/>
    <property type="molecule type" value="Genomic_DNA"/>
</dbReference>
<name>A0A9X4LGJ0_9BURK</name>
<dbReference type="RefSeq" id="WP_268152210.1">
    <property type="nucleotide sequence ID" value="NZ_JAPPUW010000014.1"/>
</dbReference>
<protein>
    <submittedName>
        <fullName evidence="2">Uncharacterized protein</fullName>
    </submittedName>
</protein>
<feature type="chain" id="PRO_5040833174" evidence="1">
    <location>
        <begin position="23"/>
        <end position="929"/>
    </location>
</feature>
<dbReference type="Proteomes" id="UP001152766">
    <property type="component" value="Unassembled WGS sequence"/>
</dbReference>
<organism evidence="2 3">
    <name type="scientific">Pelomonas aquatica</name>
    <dbReference type="NCBI Taxonomy" id="431058"/>
    <lineage>
        <taxon>Bacteria</taxon>
        <taxon>Pseudomonadati</taxon>
        <taxon>Pseudomonadota</taxon>
        <taxon>Betaproteobacteria</taxon>
        <taxon>Burkholderiales</taxon>
        <taxon>Sphaerotilaceae</taxon>
        <taxon>Roseateles</taxon>
    </lineage>
</organism>
<dbReference type="AlphaFoldDB" id="A0A9X4LGJ0"/>
<evidence type="ECO:0000313" key="3">
    <source>
        <dbReference type="Proteomes" id="UP001152766"/>
    </source>
</evidence>
<sequence length="929" mass="93012">MNLPPLRRCPAPVAASTLLASAALLGGCGGGSSYSPAPPPPVPTAVTITGKAVDGPLSGATACYDLNDNGACDPGEPTSAATGADGAFSLAVAPADVGKHRIVVQVPKSAVDADTGAAVGVEFKLQSPATGTTTAHSVFVSPLTTLVQGHVDASGASVAEATALVQAQAGLAVSPLADFTAASDAGSRQAALVARLVQATTLAQADALKAVAGQADLSGATASTADVARQVTTAVIGALATIAGKAAESSVAGTTGAALTTALADAAKAVVAQAGVTADEAKTAIGAAKLPADTSPTTAVPTGQLLALRYTDANNWYLRHLQNSAADNTPDANGLIRYASVHMLSQGSGYSSAGTTQAWANGGSYARRGDLHWNGSAWVACRLSDRSTATVRDAQGRATYNYCDGLEKGRTLRSAVDLAGLGLAGVFTNKIRSYPGGAGGMAYANWGPGDPASFGGASFPAGAKLFYQTNTVTETAIAYDVQDGAVVVGFGADVAAGGDARATPGVACAAATAATAAPFTTLDALIAGNPGKPCVFAKATSGSDASLDPNESWSTSTASLGVLRGAATPPAGTGNWYSTELRLRVAFAGAGSQATTYYSCLSRASNASARNCSPLGSGSYSIQTLGDARVMSFTGLPALMQQAGYSRVFVERGGKVHYGFQAPAGRSSNLLRLNLEAANAVLAALPGMPVIGPTTRWADLSAASQAALTTAKGVWTQQDGVGVGVLRVGDQGRYLLGSAGPAVNGGQTGHELGTLDFDANSKTFRALVESNSLGAWGNLRRSAAQQASETLTITATQLAISGGNTFTRLGNDTTGLTGLWALGSATEFNTQHFLFLPTGKVVMIDPLGDTEASHCGPPGGEYASYSFDKASGTLLVSGKLYDTNGCAGFFDIGTSANTSWSGTVQLSADGMSATVTSSGGSHTLYRIAP</sequence>
<feature type="signal peptide" evidence="1">
    <location>
        <begin position="1"/>
        <end position="22"/>
    </location>
</feature>
<accession>A0A9X4LGJ0</accession>
<evidence type="ECO:0000313" key="2">
    <source>
        <dbReference type="EMBL" id="MDG0863120.1"/>
    </source>
</evidence>
<evidence type="ECO:0000256" key="1">
    <source>
        <dbReference type="SAM" id="SignalP"/>
    </source>
</evidence>
<proteinExistence type="predicted"/>
<gene>
    <name evidence="2" type="ORF">EXJ73_11645</name>
</gene>